<dbReference type="PANTHER" id="PTHR46652">
    <property type="entry name" value="LEUCINE-RICH REPEAT AND IQ DOMAIN-CONTAINING PROTEIN 1-RELATED"/>
    <property type="match status" value="1"/>
</dbReference>
<comment type="caution">
    <text evidence="5">The sequence shown here is derived from an EMBL/GenBank/DDBJ whole genome shotgun (WGS) entry which is preliminary data.</text>
</comment>
<proteinExistence type="predicted"/>
<accession>A0A2B4SE92</accession>
<feature type="compositionally biased region" description="Polar residues" evidence="4">
    <location>
        <begin position="1191"/>
        <end position="1225"/>
    </location>
</feature>
<evidence type="ECO:0000256" key="2">
    <source>
        <dbReference type="ARBA" id="ARBA00022737"/>
    </source>
</evidence>
<dbReference type="Pfam" id="PF13855">
    <property type="entry name" value="LRR_8"/>
    <property type="match status" value="1"/>
</dbReference>
<feature type="coiled-coil region" evidence="3">
    <location>
        <begin position="353"/>
        <end position="380"/>
    </location>
</feature>
<dbReference type="SMART" id="SM00369">
    <property type="entry name" value="LRR_TYP"/>
    <property type="match status" value="9"/>
</dbReference>
<protein>
    <submittedName>
        <fullName evidence="5">Leucine-rich repeat-containing protein 9</fullName>
    </submittedName>
</protein>
<evidence type="ECO:0000256" key="4">
    <source>
        <dbReference type="SAM" id="MobiDB-lite"/>
    </source>
</evidence>
<dbReference type="SUPFAM" id="SSF52075">
    <property type="entry name" value="Outer arm dynein light chain 1"/>
    <property type="match status" value="1"/>
</dbReference>
<name>A0A2B4SE92_STYPI</name>
<dbReference type="PANTHER" id="PTHR46652:SF8">
    <property type="entry name" value="LEUCINE RICH REPEAT CONTAINING 23"/>
    <property type="match status" value="1"/>
</dbReference>
<feature type="region of interest" description="Disordered" evidence="4">
    <location>
        <begin position="312"/>
        <end position="338"/>
    </location>
</feature>
<feature type="region of interest" description="Disordered" evidence="4">
    <location>
        <begin position="1"/>
        <end position="20"/>
    </location>
</feature>
<feature type="compositionally biased region" description="Low complexity" evidence="4">
    <location>
        <begin position="1170"/>
        <end position="1183"/>
    </location>
</feature>
<feature type="region of interest" description="Disordered" evidence="4">
    <location>
        <begin position="1130"/>
        <end position="1238"/>
    </location>
</feature>
<keyword evidence="2" id="KW-0677">Repeat</keyword>
<dbReference type="Proteomes" id="UP000225706">
    <property type="component" value="Unassembled WGS sequence"/>
</dbReference>
<feature type="compositionally biased region" description="Basic and acidic residues" evidence="4">
    <location>
        <begin position="1"/>
        <end position="10"/>
    </location>
</feature>
<dbReference type="InterPro" id="IPR032675">
    <property type="entry name" value="LRR_dom_sf"/>
</dbReference>
<dbReference type="AlphaFoldDB" id="A0A2B4SE92"/>
<keyword evidence="3" id="KW-0175">Coiled coil</keyword>
<gene>
    <name evidence="5" type="primary">Lrrc9</name>
    <name evidence="5" type="ORF">AWC38_SpisGene7100</name>
</gene>
<dbReference type="STRING" id="50429.A0A2B4SE92"/>
<dbReference type="InterPro" id="IPR050836">
    <property type="entry name" value="SDS22/Internalin_LRR"/>
</dbReference>
<dbReference type="EMBL" id="LSMT01000088">
    <property type="protein sequence ID" value="PFX28191.1"/>
    <property type="molecule type" value="Genomic_DNA"/>
</dbReference>
<dbReference type="InterPro" id="IPR001611">
    <property type="entry name" value="Leu-rich_rpt"/>
</dbReference>
<keyword evidence="6" id="KW-1185">Reference proteome</keyword>
<dbReference type="SUPFAM" id="SSF52058">
    <property type="entry name" value="L domain-like"/>
    <property type="match status" value="1"/>
</dbReference>
<dbReference type="OrthoDB" id="1517790at2759"/>
<dbReference type="SMART" id="SM00365">
    <property type="entry name" value="LRR_SD22"/>
    <property type="match status" value="10"/>
</dbReference>
<evidence type="ECO:0000313" key="6">
    <source>
        <dbReference type="Proteomes" id="UP000225706"/>
    </source>
</evidence>
<keyword evidence="1" id="KW-0433">Leucine-rich repeat</keyword>
<sequence length="1238" mass="138861">MMGSREEKADSASSGEDEESLRELCTVNGVKFEKLQKGAGKNVKSLEMFFSGFPKIIGMENFPDLQNLTLMGQQITTLENLDCLPNLTELCVSESKITAISGLDGCKKLKKLLLYDNKITKIENISHLEQLNVLWLNNNNIIAIEGLEKLLYLLDLNLAGNRITEIGNSLDGNLNLKTLNMSANCIASLKDLTNLSQLPCLESLSLKDPVYGPNPVALMCNYSTHLLYHLPNLKRVDSYNVDDKTLKELAETTVIKKKMYYNMRVKTLQRNKADLLFRLETERAALQANPRNRIFKLFSAVKDIEREVEEQREGLSSSFKENKNPISPVVGDEGKKENMEEKGSMAADTMMISQKLQKKKEALLKRIAKLQKQCEEINQCHQESCEQVNNVSEMTVQRLLLELETGGNVRFEDGKQTDPWYKSCHDLVFSRFCVGDYSGLGISGIKVHRITRIHNRILRTRFDDKLDQILHRDDISELTQGRSYKRLLEYLFFMWNPALLDGNGEPIRVLEEGFRPAQVYEKKDWCRKEPIRNGRQLIVAKVFVGKVVPAKNENKITRTTYRGADSVFRARKHENCPGRPESTIKKPVMGTICECIARQCAWFVFDHEMVKPKSTFIYYYGDLATTSRKQNGEPGEEKENIPGEDVLNMEPVIPPRPRLIALTEELLFKRCNVECLEHIVSLNLHGNGLSRLQLVSCMTALKRLTVSFNELTRLDDIGHMIFLEYLDVSFNKITTLDGFKPESLRMRALGRLKNLEYLDGVQVTDDEMTTALKMAAASRPSSFAILAHARTDHSKPRTLSLVPTAQAILASSQNRPVTLQDDDSQWFIKVTTVNLDNQHLGKLANMEQLENLRWASFNNNDLTKIETLPSLLILDLCGNPMSTAGQNYRLFVIYHLASLKALDGLAVETSEGSLAKDMFGGRLTPDFIAERLGHSNFSELRELDLPHSSLRTVDLGTKDAFVNLRSVNLEHNSLTSFGGLVNLVSLKVLCLNHNHIECVVAKPKAMSPANAPKRGSDVSSGLEITNPENFTPVLPNLEVLHLGIRELSNLEPLENLQRLYLGMNRIQDVAELERLECLRHLVELSVINNAGGMQSMTSALEPSLPGIVTTRSQAPLRVTTVQLSSATDRTWGSTGLRQDFPNGTLLRTGEQQQDKARRRVGNARGGSNHSLQTLSTSDSTHSLSGDRYGRTSVSLNTQQSGGISRQPQASSSVPYIAQGSYSPYNVNGDVTDISRLDM</sequence>
<dbReference type="Gene3D" id="3.80.10.10">
    <property type="entry name" value="Ribonuclease Inhibitor"/>
    <property type="match status" value="6"/>
</dbReference>
<evidence type="ECO:0000256" key="3">
    <source>
        <dbReference type="SAM" id="Coils"/>
    </source>
</evidence>
<dbReference type="Pfam" id="PF14580">
    <property type="entry name" value="LRR_9"/>
    <property type="match status" value="1"/>
</dbReference>
<reference evidence="6" key="1">
    <citation type="journal article" date="2017" name="bioRxiv">
        <title>Comparative analysis of the genomes of Stylophora pistillata and Acropora digitifera provides evidence for extensive differences between species of corals.</title>
        <authorList>
            <person name="Voolstra C.R."/>
            <person name="Li Y."/>
            <person name="Liew Y.J."/>
            <person name="Baumgarten S."/>
            <person name="Zoccola D."/>
            <person name="Flot J.-F."/>
            <person name="Tambutte S."/>
            <person name="Allemand D."/>
            <person name="Aranda M."/>
        </authorList>
    </citation>
    <scope>NUCLEOTIDE SEQUENCE [LARGE SCALE GENOMIC DNA]</scope>
</reference>
<dbReference type="InterPro" id="IPR003591">
    <property type="entry name" value="Leu-rich_rpt_typical-subtyp"/>
</dbReference>
<dbReference type="PROSITE" id="PS51450">
    <property type="entry name" value="LRR"/>
    <property type="match status" value="8"/>
</dbReference>
<evidence type="ECO:0000313" key="5">
    <source>
        <dbReference type="EMBL" id="PFX28191.1"/>
    </source>
</evidence>
<evidence type="ECO:0000256" key="1">
    <source>
        <dbReference type="ARBA" id="ARBA00022614"/>
    </source>
</evidence>
<organism evidence="5 6">
    <name type="scientific">Stylophora pistillata</name>
    <name type="common">Smooth cauliflower coral</name>
    <dbReference type="NCBI Taxonomy" id="50429"/>
    <lineage>
        <taxon>Eukaryota</taxon>
        <taxon>Metazoa</taxon>
        <taxon>Cnidaria</taxon>
        <taxon>Anthozoa</taxon>
        <taxon>Hexacorallia</taxon>
        <taxon>Scleractinia</taxon>
        <taxon>Astrocoeniina</taxon>
        <taxon>Pocilloporidae</taxon>
        <taxon>Stylophora</taxon>
    </lineage>
</organism>